<evidence type="ECO:0000313" key="1">
    <source>
        <dbReference type="EMBL" id="GAA4935311.1"/>
    </source>
</evidence>
<accession>A0AAV3TZR7</accession>
<dbReference type="EMBL" id="BAABLX010000007">
    <property type="protein sequence ID" value="GAA4935311.1"/>
    <property type="molecule type" value="Genomic_DNA"/>
</dbReference>
<reference evidence="2" key="1">
    <citation type="journal article" date="2019" name="Int. J. Syst. Evol. Microbiol.">
        <title>The Global Catalogue of Microorganisms (GCM) 10K type strain sequencing project: providing services to taxonomists for standard genome sequencing and annotation.</title>
        <authorList>
            <consortium name="The Broad Institute Genomics Platform"/>
            <consortium name="The Broad Institute Genome Sequencing Center for Infectious Disease"/>
            <person name="Wu L."/>
            <person name="Ma J."/>
        </authorList>
    </citation>
    <scope>NUCLEOTIDE SEQUENCE [LARGE SCALE GENOMIC DNA]</scope>
    <source>
        <strain evidence="2">JCM 19134</strain>
    </source>
</reference>
<sequence>MGLSGINVVQRVKKFALLFSWHMSWLVYNRAGIGVGALGLAKGRYDITAQVPGLNSNAAGTAKSLL</sequence>
<keyword evidence="2" id="KW-1185">Reference proteome</keyword>
<proteinExistence type="predicted"/>
<dbReference type="Proteomes" id="UP001409585">
    <property type="component" value="Unassembled WGS sequence"/>
</dbReference>
<evidence type="ECO:0000313" key="2">
    <source>
        <dbReference type="Proteomes" id="UP001409585"/>
    </source>
</evidence>
<dbReference type="AlphaFoldDB" id="A0AAV3TZR7"/>
<gene>
    <name evidence="1" type="ORF">GCM10025791_10860</name>
</gene>
<organism evidence="1 2">
    <name type="scientific">Halioxenophilus aromaticivorans</name>
    <dbReference type="NCBI Taxonomy" id="1306992"/>
    <lineage>
        <taxon>Bacteria</taxon>
        <taxon>Pseudomonadati</taxon>
        <taxon>Pseudomonadota</taxon>
        <taxon>Gammaproteobacteria</taxon>
        <taxon>Alteromonadales</taxon>
        <taxon>Alteromonadaceae</taxon>
        <taxon>Halioxenophilus</taxon>
    </lineage>
</organism>
<protein>
    <submittedName>
        <fullName evidence="1">Uncharacterized protein</fullName>
    </submittedName>
</protein>
<comment type="caution">
    <text evidence="1">The sequence shown here is derived from an EMBL/GenBank/DDBJ whole genome shotgun (WGS) entry which is preliminary data.</text>
</comment>
<name>A0AAV3TZR7_9ALTE</name>